<feature type="coiled-coil region" evidence="4">
    <location>
        <begin position="25"/>
        <end position="87"/>
    </location>
</feature>
<dbReference type="Proteomes" id="UP001152799">
    <property type="component" value="Chromosome 7"/>
</dbReference>
<proteinExistence type="predicted"/>
<protein>
    <submittedName>
        <fullName evidence="5">Uncharacterized protein</fullName>
    </submittedName>
</protein>
<gene>
    <name evidence="5" type="ORF">CEUTPL_LOCUS11605</name>
</gene>
<dbReference type="PANTHER" id="PTHR18921">
    <property type="entry name" value="MYOSIN HEAVY CHAIN - RELATED"/>
    <property type="match status" value="1"/>
</dbReference>
<evidence type="ECO:0000256" key="2">
    <source>
        <dbReference type="ARBA" id="ARBA00023034"/>
    </source>
</evidence>
<sequence length="901" mass="104063">MKERVELRKRNKSFEKKTKILCKEKEDIMCKCANLKEKNKQLENEIEKTKSQLELAINESSSYREKLRKYKEENRKSIEEIASLNKENYSLSYSISVLRDRSEYTSNFTNEEISKMNVTIGELRSTLEKTKIVQEEEEQAHQDEIESLNNTVVSLQQQIQISKENHEKDLKICKICRGKSKVGFLESSEIQVNLDNNDSGLVKIINDTKTKMTSEIDKRNREIELLKTKISELTEALCTCEERAANLQEAEQLKKLAKQKKCYEEVIGHFKKEMGMMAQQLGDLQQVLTLSNETAHQESAKIMKAYQEVQSQNELLCSKLSVSEQKEQLHESKIAELQLLINNKEVELSKHNDTISNIQKTLNDSIRSNEDLQKTVKCLNETVNNLQCDMKQYEEENCASKRSCQQFELQIGTYCDKLENLKRSLEEKTAESLKLEMAYNNEKRQLQTVQRQLHETEKLVQQSQNSLVETLDEYKQKLTDSDENNARLCIECDNLQSQISNLTRKEAVKDLEIKRYRKIVGDLKSTMMELNTELNKNLAQKELKGCKMPNCRKRIDKDDPKSMDVCLTCPCEVEFYQKMVENLKNALTDLKTQLKDAQDQNQLLADQLQQKDAQMLDLKQSKDNLNQKLAQLQSENKKIDQLEKELDRLGQELQTRSMQLTDVKKSANEINSSNCVQLACAQEEISHLKNELSNYLNKQYLLKKENDQLQSELTQLNCTLCCCNDKIKTMKDQIDQNLFKIKNLCAEKEALMRKNRELINELRSRDNVTADKQKREIQGPIPPLPPIENRPTKCKCRANRQACCAAKKAPTCASPCSLGSQGRGGATSFYEDSPRSSPDFGLGSEWYSTNFQTQTDSELDSDEDYCVNALEQLTDQMRQSNRTWTDGKCCSNVDRRTSKHK</sequence>
<feature type="coiled-coil region" evidence="4">
    <location>
        <begin position="131"/>
        <end position="165"/>
    </location>
</feature>
<organism evidence="5 6">
    <name type="scientific">Ceutorhynchus assimilis</name>
    <name type="common">cabbage seed weevil</name>
    <dbReference type="NCBI Taxonomy" id="467358"/>
    <lineage>
        <taxon>Eukaryota</taxon>
        <taxon>Metazoa</taxon>
        <taxon>Ecdysozoa</taxon>
        <taxon>Arthropoda</taxon>
        <taxon>Hexapoda</taxon>
        <taxon>Insecta</taxon>
        <taxon>Pterygota</taxon>
        <taxon>Neoptera</taxon>
        <taxon>Endopterygota</taxon>
        <taxon>Coleoptera</taxon>
        <taxon>Polyphaga</taxon>
        <taxon>Cucujiformia</taxon>
        <taxon>Curculionidae</taxon>
        <taxon>Ceutorhynchinae</taxon>
        <taxon>Ceutorhynchus</taxon>
    </lineage>
</organism>
<dbReference type="OrthoDB" id="6350415at2759"/>
<accession>A0A9P0GKN5</accession>
<evidence type="ECO:0000313" key="6">
    <source>
        <dbReference type="Proteomes" id="UP001152799"/>
    </source>
</evidence>
<feature type="coiled-coil region" evidence="4">
    <location>
        <begin position="216"/>
        <end position="260"/>
    </location>
</feature>
<keyword evidence="2" id="KW-0333">Golgi apparatus</keyword>
<feature type="coiled-coil region" evidence="4">
    <location>
        <begin position="573"/>
        <end position="698"/>
    </location>
</feature>
<evidence type="ECO:0000313" key="5">
    <source>
        <dbReference type="EMBL" id="CAH1133135.1"/>
    </source>
</evidence>
<dbReference type="GO" id="GO:0007030">
    <property type="term" value="P:Golgi organization"/>
    <property type="evidence" value="ECO:0007669"/>
    <property type="project" value="TreeGrafter"/>
</dbReference>
<dbReference type="EMBL" id="OU892283">
    <property type="protein sequence ID" value="CAH1133135.1"/>
    <property type="molecule type" value="Genomic_DNA"/>
</dbReference>
<comment type="subcellular location">
    <subcellularLocation>
        <location evidence="1">Golgi apparatus</location>
    </subcellularLocation>
</comment>
<reference evidence="5" key="1">
    <citation type="submission" date="2022-01" db="EMBL/GenBank/DDBJ databases">
        <authorList>
            <person name="King R."/>
        </authorList>
    </citation>
    <scope>NUCLEOTIDE SEQUENCE</scope>
</reference>
<dbReference type="GO" id="GO:0031267">
    <property type="term" value="F:small GTPase binding"/>
    <property type="evidence" value="ECO:0007669"/>
    <property type="project" value="TreeGrafter"/>
</dbReference>
<dbReference type="GO" id="GO:0006888">
    <property type="term" value="P:endoplasmic reticulum to Golgi vesicle-mediated transport"/>
    <property type="evidence" value="ECO:0007669"/>
    <property type="project" value="TreeGrafter"/>
</dbReference>
<evidence type="ECO:0000256" key="3">
    <source>
        <dbReference type="ARBA" id="ARBA00023054"/>
    </source>
</evidence>
<dbReference type="GO" id="GO:0005794">
    <property type="term" value="C:Golgi apparatus"/>
    <property type="evidence" value="ECO:0007669"/>
    <property type="project" value="UniProtKB-SubCell"/>
</dbReference>
<dbReference type="SUPFAM" id="SSF57997">
    <property type="entry name" value="Tropomyosin"/>
    <property type="match status" value="1"/>
</dbReference>
<name>A0A9P0GKN5_9CUCU</name>
<feature type="coiled-coil region" evidence="4">
    <location>
        <begin position="334"/>
        <end position="505"/>
    </location>
</feature>
<evidence type="ECO:0000256" key="4">
    <source>
        <dbReference type="SAM" id="Coils"/>
    </source>
</evidence>
<keyword evidence="3 4" id="KW-0175">Coiled coil</keyword>
<evidence type="ECO:0000256" key="1">
    <source>
        <dbReference type="ARBA" id="ARBA00004555"/>
    </source>
</evidence>
<dbReference type="AlphaFoldDB" id="A0A9P0GKN5"/>
<keyword evidence="6" id="KW-1185">Reference proteome</keyword>
<dbReference type="PANTHER" id="PTHR18921:SF2">
    <property type="entry name" value="THYROID RECEPTOR-INTERACTING PROTEIN 11"/>
    <property type="match status" value="1"/>
</dbReference>